<reference evidence="4" key="1">
    <citation type="submission" date="2016-10" db="EMBL/GenBank/DDBJ databases">
        <authorList>
            <person name="Varghese N."/>
            <person name="Submissions S."/>
        </authorList>
    </citation>
    <scope>NUCLEOTIDE SEQUENCE [LARGE SCALE GENOMIC DNA]</scope>
    <source>
        <strain evidence="4">ATCC 25963</strain>
    </source>
</reference>
<organism evidence="3 4">
    <name type="scientific">Nannocystis exedens</name>
    <dbReference type="NCBI Taxonomy" id="54"/>
    <lineage>
        <taxon>Bacteria</taxon>
        <taxon>Pseudomonadati</taxon>
        <taxon>Myxococcota</taxon>
        <taxon>Polyangia</taxon>
        <taxon>Nannocystales</taxon>
        <taxon>Nannocystaceae</taxon>
        <taxon>Nannocystis</taxon>
    </lineage>
</organism>
<dbReference type="RefSeq" id="WP_096331453.1">
    <property type="nucleotide sequence ID" value="NZ_FOMX01000033.1"/>
</dbReference>
<dbReference type="GO" id="GO:0016407">
    <property type="term" value="F:acetyltransferase activity"/>
    <property type="evidence" value="ECO:0007669"/>
    <property type="project" value="InterPro"/>
</dbReference>
<gene>
    <name evidence="3" type="ORF">SAMN02745121_07360</name>
</gene>
<keyword evidence="3" id="KW-0808">Transferase</keyword>
<dbReference type="InterPro" id="IPR038765">
    <property type="entry name" value="Papain-like_cys_pep_sf"/>
</dbReference>
<proteinExistence type="inferred from homology"/>
<dbReference type="Pfam" id="PF00797">
    <property type="entry name" value="Acetyltransf_2"/>
    <property type="match status" value="1"/>
</dbReference>
<dbReference type="PANTHER" id="PTHR11786">
    <property type="entry name" value="N-HYDROXYARYLAMINE O-ACETYLTRANSFERASE"/>
    <property type="match status" value="1"/>
</dbReference>
<name>A0A1I2GKV7_9BACT</name>
<sequence length="298" mass="33735">MAHVTDPARGWQGELLDLDAYLERIRFDGDRSPTLRTLRALQRAHVTTIPFENLEIVLERPILLGVANIQDKLVRRRRGGYCFEHTELFAAALERLGFRLTALLGRVVMGTDKIRPATHALLLVQTVDTAQDGRIWLCDVGFGHGPLEPIEFVDGIEVTQDGWSYRLERLTAAAEGLPGVQEWALHQRGPEGWIRRHTFLVAPAHAIDYEVGNHYVSTSPRSPFTGRLYAQRFSPWLHHELDETRLKITPAEGPIETRLLDPDGVPKLLKELFEIELDADDAERLVTGLRRRRAAAEP</sequence>
<dbReference type="SUPFAM" id="SSF54001">
    <property type="entry name" value="Cysteine proteinases"/>
    <property type="match status" value="1"/>
</dbReference>
<dbReference type="PRINTS" id="PR01543">
    <property type="entry name" value="ANATRNSFRASE"/>
</dbReference>
<evidence type="ECO:0000313" key="3">
    <source>
        <dbReference type="EMBL" id="SFF17853.1"/>
    </source>
</evidence>
<evidence type="ECO:0000256" key="1">
    <source>
        <dbReference type="ARBA" id="ARBA00006547"/>
    </source>
</evidence>
<dbReference type="Gene3D" id="2.40.128.150">
    <property type="entry name" value="Cysteine proteinases"/>
    <property type="match status" value="1"/>
</dbReference>
<dbReference type="InterPro" id="IPR001447">
    <property type="entry name" value="Arylamine_N-AcTrfase"/>
</dbReference>
<evidence type="ECO:0000313" key="4">
    <source>
        <dbReference type="Proteomes" id="UP000199400"/>
    </source>
</evidence>
<comment type="similarity">
    <text evidence="1 2">Belongs to the arylamine N-acetyltransferase family.</text>
</comment>
<dbReference type="PANTHER" id="PTHR11786:SF0">
    <property type="entry name" value="ARYLAMINE N-ACETYLTRANSFERASE 4-RELATED"/>
    <property type="match status" value="1"/>
</dbReference>
<dbReference type="EMBL" id="FOMX01000033">
    <property type="protein sequence ID" value="SFF17853.1"/>
    <property type="molecule type" value="Genomic_DNA"/>
</dbReference>
<dbReference type="Gene3D" id="3.30.2140.10">
    <property type="entry name" value="Arylamine N-acetyltransferase"/>
    <property type="match status" value="1"/>
</dbReference>
<keyword evidence="4" id="KW-1185">Reference proteome</keyword>
<dbReference type="AlphaFoldDB" id="A0A1I2GKV7"/>
<dbReference type="Proteomes" id="UP000199400">
    <property type="component" value="Unassembled WGS sequence"/>
</dbReference>
<dbReference type="OrthoDB" id="7181050at2"/>
<accession>A0A1I2GKV7</accession>
<dbReference type="STRING" id="54.SAMN02745121_07360"/>
<protein>
    <submittedName>
        <fullName evidence="3">N-hydroxyarylamine O-acetyltransferase</fullName>
    </submittedName>
</protein>
<evidence type="ECO:0000256" key="2">
    <source>
        <dbReference type="RuleBase" id="RU003452"/>
    </source>
</evidence>